<reference evidence="2" key="1">
    <citation type="journal article" date="2019" name="Int. J. Syst. Evol. Microbiol.">
        <title>The Global Catalogue of Microorganisms (GCM) 10K type strain sequencing project: providing services to taxonomists for standard genome sequencing and annotation.</title>
        <authorList>
            <consortium name="The Broad Institute Genomics Platform"/>
            <consortium name="The Broad Institute Genome Sequencing Center for Infectious Disease"/>
            <person name="Wu L."/>
            <person name="Ma J."/>
        </authorList>
    </citation>
    <scope>NUCLEOTIDE SEQUENCE [LARGE SCALE GENOMIC DNA]</scope>
    <source>
        <strain evidence="2">JCM 16916</strain>
    </source>
</reference>
<sequence>MGTLSGSAREVRDSADAGRAALHAQSLLDQVGVGEGLQPGSRDGDFEDGRYRWSLRIDPYVDPTQRRRDTIEPGAARLMLLALHVEWGEGGPRQRLDLQSLRLAQPEGL</sequence>
<evidence type="ECO:0000313" key="1">
    <source>
        <dbReference type="EMBL" id="GAA3934186.1"/>
    </source>
</evidence>
<comment type="caution">
    <text evidence="1">The sequence shown here is derived from an EMBL/GenBank/DDBJ whole genome shotgun (WGS) entry which is preliminary data.</text>
</comment>
<dbReference type="EMBL" id="BAAAZU010000031">
    <property type="protein sequence ID" value="GAA3934186.1"/>
    <property type="molecule type" value="Genomic_DNA"/>
</dbReference>
<keyword evidence="2" id="KW-1185">Reference proteome</keyword>
<organism evidence="1 2">
    <name type="scientific">Luteimonas lutimaris</name>
    <dbReference type="NCBI Taxonomy" id="698645"/>
    <lineage>
        <taxon>Bacteria</taxon>
        <taxon>Pseudomonadati</taxon>
        <taxon>Pseudomonadota</taxon>
        <taxon>Gammaproteobacteria</taxon>
        <taxon>Lysobacterales</taxon>
        <taxon>Lysobacteraceae</taxon>
        <taxon>Luteimonas</taxon>
    </lineage>
</organism>
<gene>
    <name evidence="1" type="ORF">GCM10022229_30210</name>
</gene>
<name>A0ABP7N198_9GAMM</name>
<evidence type="ECO:0008006" key="3">
    <source>
        <dbReference type="Google" id="ProtNLM"/>
    </source>
</evidence>
<accession>A0ABP7N198</accession>
<evidence type="ECO:0000313" key="2">
    <source>
        <dbReference type="Proteomes" id="UP001501727"/>
    </source>
</evidence>
<proteinExistence type="predicted"/>
<protein>
    <recommendedName>
        <fullName evidence="3">General secretion pathway protein GspI</fullName>
    </recommendedName>
</protein>
<dbReference type="Proteomes" id="UP001501727">
    <property type="component" value="Unassembled WGS sequence"/>
</dbReference>